<sequence>MSAVTQIHRTAAHQLAEVSGAPRPLVTRPRGPLASGGATVLPFTPTDGPGNDDADRAVDAVRPAPAGQALPAPVIADADGETMQRISGIARSVAQGALEVLSGVRPLQQMSRWLDPENYERLQLRANLVRCVGAGSGNSGSPAGGSVRQVVVRSARVCPISPGVYEASVVAFDRKRVRAVALRIEQRRGAWRVTALEIG</sequence>
<dbReference type="EMBL" id="VJXX01000001">
    <property type="protein sequence ID" value="MPY09538.1"/>
    <property type="molecule type" value="Genomic_DNA"/>
</dbReference>
<reference evidence="3" key="1">
    <citation type="submission" date="2019-07" db="EMBL/GenBank/DDBJ databases">
        <title>Arthrobacter KR32 sp. nov., isolated from mountain cheese made of cows milk.</title>
        <authorList>
            <person name="Flegler A."/>
        </authorList>
    </citation>
    <scope>NUCLEOTIDE SEQUENCE [LARGE SCALE GENOMIC DNA]</scope>
    <source>
        <strain evidence="3">KR32</strain>
    </source>
</reference>
<gene>
    <name evidence="2" type="ORF">FNH21_02175</name>
</gene>
<dbReference type="Proteomes" id="UP000326464">
    <property type="component" value="Unassembled WGS sequence"/>
</dbReference>
<name>A0A7X1NMS0_9MICC</name>
<comment type="caution">
    <text evidence="2">The sequence shown here is derived from an EMBL/GenBank/DDBJ whole genome shotgun (WGS) entry which is preliminary data.</text>
</comment>
<dbReference type="Pfam" id="PF20060">
    <property type="entry name" value="DUF6459"/>
    <property type="match status" value="1"/>
</dbReference>
<feature type="region of interest" description="Disordered" evidence="1">
    <location>
        <begin position="18"/>
        <end position="57"/>
    </location>
</feature>
<evidence type="ECO:0000313" key="2">
    <source>
        <dbReference type="EMBL" id="MPY09538.1"/>
    </source>
</evidence>
<protein>
    <submittedName>
        <fullName evidence="2">Uncharacterized protein</fullName>
    </submittedName>
</protein>
<dbReference type="OrthoDB" id="3731420at2"/>
<evidence type="ECO:0000313" key="3">
    <source>
        <dbReference type="Proteomes" id="UP000326464"/>
    </source>
</evidence>
<evidence type="ECO:0000256" key="1">
    <source>
        <dbReference type="SAM" id="MobiDB-lite"/>
    </source>
</evidence>
<dbReference type="RefSeq" id="WP_152811986.1">
    <property type="nucleotide sequence ID" value="NZ_VJXX01000001.1"/>
</dbReference>
<proteinExistence type="predicted"/>
<keyword evidence="3" id="KW-1185">Reference proteome</keyword>
<dbReference type="AlphaFoldDB" id="A0A7X1NMS0"/>
<dbReference type="InterPro" id="IPR045596">
    <property type="entry name" value="DUF6459"/>
</dbReference>
<organism evidence="2 3">
    <name type="scientific">Arthrobacter bussei</name>
    <dbReference type="NCBI Taxonomy" id="2594179"/>
    <lineage>
        <taxon>Bacteria</taxon>
        <taxon>Bacillati</taxon>
        <taxon>Actinomycetota</taxon>
        <taxon>Actinomycetes</taxon>
        <taxon>Micrococcales</taxon>
        <taxon>Micrococcaceae</taxon>
        <taxon>Arthrobacter</taxon>
    </lineage>
</organism>
<accession>A0A7X1NMS0</accession>